<sequence length="176" mass="19639">MTGMFRLSRRQLSLSLLAVLAACGAQPPRPQFKTYSGPPVTQIVVYKGQRRMHLLSGRTVLKSYDFGLGNQPVGHKQFDGDGKTPEGLYFVDRFNPRSRYHLSVGISYPNEHDRAYAAQFGRHPGGDIMFHGRGPEGNKLAPRNRDWTAGCITVTDEEIEDIYAMLSPGVPVMIYP</sequence>
<dbReference type="PANTHER" id="PTHR36699:SF1">
    <property type="entry name" value="L,D-TRANSPEPTIDASE YAFK-RELATED"/>
    <property type="match status" value="1"/>
</dbReference>
<comment type="similarity">
    <text evidence="2">Belongs to the YkuD family.</text>
</comment>
<dbReference type="Proteomes" id="UP000199054">
    <property type="component" value="Unassembled WGS sequence"/>
</dbReference>
<evidence type="ECO:0000256" key="2">
    <source>
        <dbReference type="ARBA" id="ARBA00005992"/>
    </source>
</evidence>
<dbReference type="SUPFAM" id="SSF141523">
    <property type="entry name" value="L,D-transpeptidase catalytic domain-like"/>
    <property type="match status" value="1"/>
</dbReference>
<dbReference type="GO" id="GO:0009252">
    <property type="term" value="P:peptidoglycan biosynthetic process"/>
    <property type="evidence" value="ECO:0007669"/>
    <property type="project" value="UniProtKB-UniPathway"/>
</dbReference>
<name>A0A1H8EZ32_9RHOB</name>
<dbReference type="InterPro" id="IPR038063">
    <property type="entry name" value="Transpep_catalytic_dom"/>
</dbReference>
<dbReference type="UniPathway" id="UPA00219"/>
<evidence type="ECO:0000256" key="8">
    <source>
        <dbReference type="SAM" id="SignalP"/>
    </source>
</evidence>
<dbReference type="PROSITE" id="PS51257">
    <property type="entry name" value="PROKAR_LIPOPROTEIN"/>
    <property type="match status" value="1"/>
</dbReference>
<keyword evidence="8" id="KW-0732">Signal</keyword>
<evidence type="ECO:0000256" key="5">
    <source>
        <dbReference type="ARBA" id="ARBA00022984"/>
    </source>
</evidence>
<keyword evidence="5 7" id="KW-0573">Peptidoglycan synthesis</keyword>
<keyword evidence="4 7" id="KW-0133">Cell shape</keyword>
<evidence type="ECO:0000256" key="1">
    <source>
        <dbReference type="ARBA" id="ARBA00004752"/>
    </source>
</evidence>
<dbReference type="GO" id="GO:0071555">
    <property type="term" value="P:cell wall organization"/>
    <property type="evidence" value="ECO:0007669"/>
    <property type="project" value="UniProtKB-UniRule"/>
</dbReference>
<dbReference type="CDD" id="cd16913">
    <property type="entry name" value="YkuD_like"/>
    <property type="match status" value="1"/>
</dbReference>
<dbReference type="PANTHER" id="PTHR36699">
    <property type="entry name" value="LD-TRANSPEPTIDASE"/>
    <property type="match status" value="1"/>
</dbReference>
<keyword evidence="11" id="KW-1185">Reference proteome</keyword>
<dbReference type="GO" id="GO:0016740">
    <property type="term" value="F:transferase activity"/>
    <property type="evidence" value="ECO:0007669"/>
    <property type="project" value="UniProtKB-KW"/>
</dbReference>
<feature type="chain" id="PRO_5011697608" evidence="8">
    <location>
        <begin position="25"/>
        <end position="176"/>
    </location>
</feature>
<dbReference type="EMBL" id="FODE01000003">
    <property type="protein sequence ID" value="SEN24743.1"/>
    <property type="molecule type" value="Genomic_DNA"/>
</dbReference>
<feature type="domain" description="L,D-TPase catalytic" evidence="9">
    <location>
        <begin position="41"/>
        <end position="175"/>
    </location>
</feature>
<evidence type="ECO:0000259" key="9">
    <source>
        <dbReference type="PROSITE" id="PS52029"/>
    </source>
</evidence>
<reference evidence="10 11" key="1">
    <citation type="submission" date="2016-10" db="EMBL/GenBank/DDBJ databases">
        <authorList>
            <person name="de Groot N.N."/>
        </authorList>
    </citation>
    <scope>NUCLEOTIDE SEQUENCE [LARGE SCALE GENOMIC DNA]</scope>
    <source>
        <strain evidence="10 11">DSM 8512</strain>
    </source>
</reference>
<feature type="signal peptide" evidence="8">
    <location>
        <begin position="1"/>
        <end position="24"/>
    </location>
</feature>
<evidence type="ECO:0000313" key="10">
    <source>
        <dbReference type="EMBL" id="SEN24743.1"/>
    </source>
</evidence>
<evidence type="ECO:0000256" key="3">
    <source>
        <dbReference type="ARBA" id="ARBA00022679"/>
    </source>
</evidence>
<dbReference type="Gene3D" id="2.40.440.10">
    <property type="entry name" value="L,D-transpeptidase catalytic domain-like"/>
    <property type="match status" value="1"/>
</dbReference>
<dbReference type="STRING" id="34002.SAMN04489859_100371"/>
<evidence type="ECO:0000256" key="7">
    <source>
        <dbReference type="PROSITE-ProRule" id="PRU01373"/>
    </source>
</evidence>
<evidence type="ECO:0000256" key="6">
    <source>
        <dbReference type="ARBA" id="ARBA00023316"/>
    </source>
</evidence>
<dbReference type="PROSITE" id="PS52029">
    <property type="entry name" value="LD_TPASE"/>
    <property type="match status" value="1"/>
</dbReference>
<comment type="pathway">
    <text evidence="1 7">Cell wall biogenesis; peptidoglycan biosynthesis.</text>
</comment>
<evidence type="ECO:0000313" key="11">
    <source>
        <dbReference type="Proteomes" id="UP000199054"/>
    </source>
</evidence>
<protein>
    <submittedName>
        <fullName evidence="10">L,D-transpeptidase catalytic domain</fullName>
    </submittedName>
</protein>
<organism evidence="10 11">
    <name type="scientific">Paracoccus alcaliphilus</name>
    <dbReference type="NCBI Taxonomy" id="34002"/>
    <lineage>
        <taxon>Bacteria</taxon>
        <taxon>Pseudomonadati</taxon>
        <taxon>Pseudomonadota</taxon>
        <taxon>Alphaproteobacteria</taxon>
        <taxon>Rhodobacterales</taxon>
        <taxon>Paracoccaceae</taxon>
        <taxon>Paracoccus</taxon>
    </lineage>
</organism>
<keyword evidence="3" id="KW-0808">Transferase</keyword>
<accession>A0A1H8EZ32</accession>
<dbReference type="InterPro" id="IPR005490">
    <property type="entry name" value="LD_TPept_cat_dom"/>
</dbReference>
<dbReference type="GO" id="GO:0008360">
    <property type="term" value="P:regulation of cell shape"/>
    <property type="evidence" value="ECO:0007669"/>
    <property type="project" value="UniProtKB-UniRule"/>
</dbReference>
<evidence type="ECO:0000256" key="4">
    <source>
        <dbReference type="ARBA" id="ARBA00022960"/>
    </source>
</evidence>
<keyword evidence="6 7" id="KW-0961">Cell wall biogenesis/degradation</keyword>
<proteinExistence type="inferred from homology"/>
<dbReference type="AlphaFoldDB" id="A0A1H8EZ32"/>
<feature type="active site" description="Nucleophile" evidence="7">
    <location>
        <position position="151"/>
    </location>
</feature>
<gene>
    <name evidence="10" type="ORF">SAMN04489859_100371</name>
</gene>
<dbReference type="Pfam" id="PF03734">
    <property type="entry name" value="YkuD"/>
    <property type="match status" value="1"/>
</dbReference>
<feature type="active site" description="Proton donor/acceptor" evidence="7">
    <location>
        <position position="131"/>
    </location>
</feature>
<dbReference type="GO" id="GO:0004180">
    <property type="term" value="F:carboxypeptidase activity"/>
    <property type="evidence" value="ECO:0007669"/>
    <property type="project" value="UniProtKB-ARBA"/>
</dbReference>